<feature type="binding site" evidence="7">
    <location>
        <position position="52"/>
    </location>
    <ligand>
        <name>Zn(2+)</name>
        <dbReference type="ChEBI" id="CHEBI:29105"/>
        <label>2</label>
    </ligand>
</feature>
<dbReference type="InterPro" id="IPR037175">
    <property type="entry name" value="KFase_sf"/>
</dbReference>
<feature type="binding site" evidence="7">
    <location>
        <position position="16"/>
    </location>
    <ligand>
        <name>substrate</name>
    </ligand>
</feature>
<comment type="caution">
    <text evidence="8">The sequence shown here is derived from an EMBL/GenBank/DDBJ whole genome shotgun (WGS) entry which is preliminary data.</text>
</comment>
<dbReference type="PANTHER" id="PTHR31118:SF32">
    <property type="entry name" value="KYNURENINE FORMAMIDASE"/>
    <property type="match status" value="1"/>
</dbReference>
<keyword evidence="4 7" id="KW-0862">Zinc</keyword>
<comment type="subunit">
    <text evidence="7">Homodimer.</text>
</comment>
<comment type="pathway">
    <text evidence="7">Amino-acid degradation; L-tryptophan degradation via kynurenine pathway; L-kynurenine from L-tryptophan: step 2/2.</text>
</comment>
<organism evidence="8 9">
    <name type="scientific">Alkalibacillus filiformis</name>
    <dbReference type="NCBI Taxonomy" id="200990"/>
    <lineage>
        <taxon>Bacteria</taxon>
        <taxon>Bacillati</taxon>
        <taxon>Bacillota</taxon>
        <taxon>Bacilli</taxon>
        <taxon>Bacillales</taxon>
        <taxon>Bacillaceae</taxon>
        <taxon>Alkalibacillus</taxon>
    </lineage>
</organism>
<comment type="catalytic activity">
    <reaction evidence="6 7">
        <text>N-formyl-L-kynurenine + H2O = L-kynurenine + formate + H(+)</text>
        <dbReference type="Rhea" id="RHEA:13009"/>
        <dbReference type="ChEBI" id="CHEBI:15377"/>
        <dbReference type="ChEBI" id="CHEBI:15378"/>
        <dbReference type="ChEBI" id="CHEBI:15740"/>
        <dbReference type="ChEBI" id="CHEBI:57959"/>
        <dbReference type="ChEBI" id="CHEBI:58629"/>
        <dbReference type="EC" id="3.5.1.9"/>
    </reaction>
</comment>
<reference evidence="8 9" key="1">
    <citation type="submission" date="2023-07" db="EMBL/GenBank/DDBJ databases">
        <title>Genomic Encyclopedia of Type Strains, Phase IV (KMG-IV): sequencing the most valuable type-strain genomes for metagenomic binning, comparative biology and taxonomic classification.</title>
        <authorList>
            <person name="Goeker M."/>
        </authorList>
    </citation>
    <scope>NUCLEOTIDE SEQUENCE [LARGE SCALE GENOMIC DNA]</scope>
    <source>
        <strain evidence="8 9">DSM 15448</strain>
    </source>
</reference>
<comment type="function">
    <text evidence="1 7">Catalyzes the hydrolysis of N-formyl-L-kynurenine to L-kynurenine, the second step in the kynurenine pathway of tryptophan degradation.</text>
</comment>
<evidence type="ECO:0000313" key="9">
    <source>
        <dbReference type="Proteomes" id="UP001236723"/>
    </source>
</evidence>
<gene>
    <name evidence="7" type="primary">kynB</name>
    <name evidence="8" type="ORF">J2R98_002713</name>
</gene>
<evidence type="ECO:0000313" key="8">
    <source>
        <dbReference type="EMBL" id="MDQ0352862.1"/>
    </source>
</evidence>
<feature type="binding site" evidence="7">
    <location>
        <position position="169"/>
    </location>
    <ligand>
        <name>Zn(2+)</name>
        <dbReference type="ChEBI" id="CHEBI:29105"/>
        <label>1</label>
    </ligand>
</feature>
<dbReference type="Proteomes" id="UP001236723">
    <property type="component" value="Unassembled WGS sequence"/>
</dbReference>
<keyword evidence="3 7" id="KW-0378">Hydrolase</keyword>
<sequence>MIIDISRTLNQNTPTWPGDTPFSYELSWSKAETGSVNVGQFTTSCHTATHIDAPYHFNDSGLTVDQLPLDLYVGDVLVVDVSTKGRISPDELKLVDLSNVRRVILKTSAWKDPSYFPTEIPILEPSLGQFFRENGVELIGVDLPSVDPLESKTLDAHHAFEANNIHILEGLNLEEVEAGEYRLTALPLKVEGADGSPVRAILETK</sequence>
<evidence type="ECO:0000256" key="2">
    <source>
        <dbReference type="ARBA" id="ARBA00022723"/>
    </source>
</evidence>
<dbReference type="InterPro" id="IPR007325">
    <property type="entry name" value="KFase/CYL"/>
</dbReference>
<protein>
    <recommendedName>
        <fullName evidence="7">Kynurenine formamidase</fullName>
        <shortName evidence="7">KFA</shortName>
        <shortName evidence="7">KFase</shortName>
        <ecNumber evidence="7">3.5.1.9</ecNumber>
    </recommendedName>
    <alternativeName>
        <fullName evidence="7">Arylformamidase</fullName>
    </alternativeName>
    <alternativeName>
        <fullName evidence="7">N-formylkynurenine formamidase</fullName>
        <shortName evidence="7">FKF</shortName>
    </alternativeName>
</protein>
<feature type="binding site" evidence="7">
    <location>
        <position position="169"/>
    </location>
    <ligand>
        <name>Zn(2+)</name>
        <dbReference type="ChEBI" id="CHEBI:29105"/>
        <label>2</label>
    </ligand>
</feature>
<keyword evidence="2 7" id="KW-0479">Metal-binding</keyword>
<dbReference type="GO" id="GO:0004061">
    <property type="term" value="F:arylformamidase activity"/>
    <property type="evidence" value="ECO:0007669"/>
    <property type="project" value="UniProtKB-EC"/>
</dbReference>
<feature type="binding site" evidence="7">
    <location>
        <position position="52"/>
    </location>
    <ligand>
        <name>Zn(2+)</name>
        <dbReference type="ChEBI" id="CHEBI:29105"/>
        <label>1</label>
    </ligand>
</feature>
<feature type="active site" description="Proton donor/acceptor" evidence="7">
    <location>
        <position position="56"/>
    </location>
</feature>
<evidence type="ECO:0000256" key="4">
    <source>
        <dbReference type="ARBA" id="ARBA00022833"/>
    </source>
</evidence>
<feature type="binding site" evidence="7">
    <location>
        <position position="46"/>
    </location>
    <ligand>
        <name>Zn(2+)</name>
        <dbReference type="ChEBI" id="CHEBI:29105"/>
        <label>1</label>
    </ligand>
</feature>
<dbReference type="Pfam" id="PF04199">
    <property type="entry name" value="Cyclase"/>
    <property type="match status" value="1"/>
</dbReference>
<evidence type="ECO:0000256" key="6">
    <source>
        <dbReference type="ARBA" id="ARBA00048496"/>
    </source>
</evidence>
<dbReference type="HAMAP" id="MF_01969">
    <property type="entry name" value="KynB"/>
    <property type="match status" value="1"/>
</dbReference>
<proteinExistence type="inferred from homology"/>
<evidence type="ECO:0000256" key="3">
    <source>
        <dbReference type="ARBA" id="ARBA00022801"/>
    </source>
</evidence>
<dbReference type="InterPro" id="IPR017484">
    <property type="entry name" value="Kynurenine_formamidase_bac"/>
</dbReference>
<dbReference type="Gene3D" id="3.50.30.50">
    <property type="entry name" value="Putative cyclase"/>
    <property type="match status" value="1"/>
</dbReference>
<dbReference type="EMBL" id="JAUSUP010000015">
    <property type="protein sequence ID" value="MDQ0352862.1"/>
    <property type="molecule type" value="Genomic_DNA"/>
</dbReference>
<name>A0ABU0DWL2_9BACI</name>
<feature type="binding site" evidence="7">
    <location>
        <position position="157"/>
    </location>
    <ligand>
        <name>Zn(2+)</name>
        <dbReference type="ChEBI" id="CHEBI:29105"/>
        <label>2</label>
    </ligand>
</feature>
<evidence type="ECO:0000256" key="1">
    <source>
        <dbReference type="ARBA" id="ARBA00002204"/>
    </source>
</evidence>
<dbReference type="RefSeq" id="WP_307069785.1">
    <property type="nucleotide sequence ID" value="NZ_JAUSUP010000015.1"/>
</dbReference>
<keyword evidence="9" id="KW-1185">Reference proteome</keyword>
<accession>A0ABU0DWL2</accession>
<dbReference type="EC" id="3.5.1.9" evidence="7"/>
<keyword evidence="5 7" id="KW-0823">Tryptophan catabolism</keyword>
<dbReference type="SUPFAM" id="SSF102198">
    <property type="entry name" value="Putative cyclase"/>
    <property type="match status" value="1"/>
</dbReference>
<dbReference type="NCBIfam" id="TIGR03035">
    <property type="entry name" value="trp_arylform"/>
    <property type="match status" value="1"/>
</dbReference>
<evidence type="ECO:0000256" key="7">
    <source>
        <dbReference type="HAMAP-Rule" id="MF_01969"/>
    </source>
</evidence>
<comment type="similarity">
    <text evidence="7">Belongs to the Cyclase 1 superfamily. KynB family.</text>
</comment>
<feature type="binding site" evidence="7">
    <location>
        <position position="50"/>
    </location>
    <ligand>
        <name>Zn(2+)</name>
        <dbReference type="ChEBI" id="CHEBI:29105"/>
        <label>1</label>
    </ligand>
</feature>
<comment type="cofactor">
    <cofactor evidence="7">
        <name>Zn(2+)</name>
        <dbReference type="ChEBI" id="CHEBI:29105"/>
    </cofactor>
    <text evidence="7">Binds 2 zinc ions per subunit.</text>
</comment>
<evidence type="ECO:0000256" key="5">
    <source>
        <dbReference type="ARBA" id="ARBA00023079"/>
    </source>
</evidence>
<dbReference type="PANTHER" id="PTHR31118">
    <property type="entry name" value="CYCLASE-LIKE PROTEIN 2"/>
    <property type="match status" value="1"/>
</dbReference>